<name>A0A6H5G1S9_9HEMI</name>
<accession>A0A6H5G1S9</accession>
<reference evidence="1 2" key="1">
    <citation type="submission" date="2020-02" db="EMBL/GenBank/DDBJ databases">
        <authorList>
            <person name="Ferguson B K."/>
        </authorList>
    </citation>
    <scope>NUCLEOTIDE SEQUENCE [LARGE SCALE GENOMIC DNA]</scope>
</reference>
<gene>
    <name evidence="1" type="ORF">NTEN_LOCUS2903</name>
</gene>
<dbReference type="EMBL" id="CADCXU010004588">
    <property type="protein sequence ID" value="CAA9996362.1"/>
    <property type="molecule type" value="Genomic_DNA"/>
</dbReference>
<organism evidence="1 2">
    <name type="scientific">Nesidiocoris tenuis</name>
    <dbReference type="NCBI Taxonomy" id="355587"/>
    <lineage>
        <taxon>Eukaryota</taxon>
        <taxon>Metazoa</taxon>
        <taxon>Ecdysozoa</taxon>
        <taxon>Arthropoda</taxon>
        <taxon>Hexapoda</taxon>
        <taxon>Insecta</taxon>
        <taxon>Pterygota</taxon>
        <taxon>Neoptera</taxon>
        <taxon>Paraneoptera</taxon>
        <taxon>Hemiptera</taxon>
        <taxon>Heteroptera</taxon>
        <taxon>Panheteroptera</taxon>
        <taxon>Cimicomorpha</taxon>
        <taxon>Miridae</taxon>
        <taxon>Dicyphina</taxon>
        <taxon>Nesidiocoris</taxon>
    </lineage>
</organism>
<evidence type="ECO:0000313" key="2">
    <source>
        <dbReference type="Proteomes" id="UP000479000"/>
    </source>
</evidence>
<protein>
    <submittedName>
        <fullName evidence="1">Uncharacterized protein</fullName>
    </submittedName>
</protein>
<evidence type="ECO:0000313" key="1">
    <source>
        <dbReference type="EMBL" id="CAA9996362.1"/>
    </source>
</evidence>
<dbReference type="Proteomes" id="UP000479000">
    <property type="component" value="Unassembled WGS sequence"/>
</dbReference>
<proteinExistence type="predicted"/>
<sequence length="178" mass="19923">MRIAMRSRIRRFHRCWNSIRWSMMSMLINMHSGDCLSKKSAPRPCSWAHGPTSTCVQGCRKLTKEPRLHGCQSRAKSLISERPVKIGRTDQRTVGYEHVLTVECADDRADFIVQTSWSSMYSMLGSSAMTCTLSSVSGTNTCQTPRIKSAQRCQLNGTIFKCSDGDEISTHVTPSVTI</sequence>
<keyword evidence="2" id="KW-1185">Reference proteome</keyword>
<dbReference type="AlphaFoldDB" id="A0A6H5G1S9"/>